<keyword evidence="2" id="KW-0472">Membrane</keyword>
<dbReference type="AlphaFoldDB" id="A0A6P7GRE3"/>
<organism evidence="3">
    <name type="scientific">Diabrotica virgifera virgifera</name>
    <name type="common">western corn rootworm</name>
    <dbReference type="NCBI Taxonomy" id="50390"/>
    <lineage>
        <taxon>Eukaryota</taxon>
        <taxon>Metazoa</taxon>
        <taxon>Ecdysozoa</taxon>
        <taxon>Arthropoda</taxon>
        <taxon>Hexapoda</taxon>
        <taxon>Insecta</taxon>
        <taxon>Pterygota</taxon>
        <taxon>Neoptera</taxon>
        <taxon>Endopterygota</taxon>
        <taxon>Coleoptera</taxon>
        <taxon>Polyphaga</taxon>
        <taxon>Cucujiformia</taxon>
        <taxon>Chrysomeloidea</taxon>
        <taxon>Chrysomelidae</taxon>
        <taxon>Galerucinae</taxon>
        <taxon>Diabroticina</taxon>
        <taxon>Diabroticites</taxon>
        <taxon>Diabrotica</taxon>
    </lineage>
</organism>
<name>A0A6P7GRE3_DIAVI</name>
<proteinExistence type="predicted"/>
<evidence type="ECO:0000313" key="3">
    <source>
        <dbReference type="RefSeq" id="XP_028146370.1"/>
    </source>
</evidence>
<gene>
    <name evidence="3" type="primary">LOC114339890</name>
</gene>
<feature type="compositionally biased region" description="Polar residues" evidence="1">
    <location>
        <begin position="233"/>
        <end position="243"/>
    </location>
</feature>
<sequence length="243" mass="28558">MNENFYQYTSVPCSNLKPKFFCPENPLRSKSEEDCLFQLLQLKSNPTRCQRIEVHISRNMIQQIDESHYIAVLVTKTKIQMNCTNTDLQLISGNYLITVPFQCQFSTEDQTFSNNRLISESQPLLLPNIVIPHTHQEEIPEVHIQDVQLDKIHLIKKKQEEIKTLILKNSKITHPNFWNLTVIFLIIIILAYFVIKFIKRRTKSQRKDDSAMENVHIQEDDPDENLPEAQPRSFFNSMQNSRN</sequence>
<accession>A0A6P7GRE3</accession>
<keyword evidence="2" id="KW-0812">Transmembrane</keyword>
<evidence type="ECO:0000256" key="2">
    <source>
        <dbReference type="SAM" id="Phobius"/>
    </source>
</evidence>
<dbReference type="InParanoid" id="A0A6P7GRE3"/>
<feature type="transmembrane region" description="Helical" evidence="2">
    <location>
        <begin position="177"/>
        <end position="198"/>
    </location>
</feature>
<protein>
    <submittedName>
        <fullName evidence="3">Uncharacterized protein LOC114339890</fullName>
    </submittedName>
</protein>
<feature type="region of interest" description="Disordered" evidence="1">
    <location>
        <begin position="208"/>
        <end position="243"/>
    </location>
</feature>
<evidence type="ECO:0000256" key="1">
    <source>
        <dbReference type="SAM" id="MobiDB-lite"/>
    </source>
</evidence>
<dbReference type="RefSeq" id="XP_028146370.1">
    <property type="nucleotide sequence ID" value="XM_028290569.1"/>
</dbReference>
<keyword evidence="2" id="KW-1133">Transmembrane helix</keyword>
<reference evidence="3" key="1">
    <citation type="submission" date="2025-08" db="UniProtKB">
        <authorList>
            <consortium name="RefSeq"/>
        </authorList>
    </citation>
    <scope>IDENTIFICATION</scope>
    <source>
        <tissue evidence="3">Whole insect</tissue>
    </source>
</reference>